<evidence type="ECO:0000313" key="3">
    <source>
        <dbReference type="EMBL" id="MFB9088490.1"/>
    </source>
</evidence>
<gene>
    <name evidence="3" type="ORF">ACFFUU_02640</name>
</gene>
<feature type="chain" id="PRO_5046437046" evidence="2">
    <location>
        <begin position="24"/>
        <end position="123"/>
    </location>
</feature>
<protein>
    <submittedName>
        <fullName evidence="3">Uncharacterized protein</fullName>
    </submittedName>
</protein>
<reference evidence="3 4" key="1">
    <citation type="submission" date="2024-09" db="EMBL/GenBank/DDBJ databases">
        <authorList>
            <person name="Sun Q."/>
            <person name="Mori K."/>
        </authorList>
    </citation>
    <scope>NUCLEOTIDE SEQUENCE [LARGE SCALE GENOMIC DNA]</scope>
    <source>
        <strain evidence="3 4">CECT 8460</strain>
    </source>
</reference>
<evidence type="ECO:0000256" key="1">
    <source>
        <dbReference type="SAM" id="MobiDB-lite"/>
    </source>
</evidence>
<name>A0ABV5GBJ3_9FLAO</name>
<dbReference type="EMBL" id="JBHMFB010000007">
    <property type="protein sequence ID" value="MFB9088490.1"/>
    <property type="molecule type" value="Genomic_DNA"/>
</dbReference>
<feature type="compositionally biased region" description="Basic and acidic residues" evidence="1">
    <location>
        <begin position="30"/>
        <end position="58"/>
    </location>
</feature>
<sequence>MKKYHFILLLLLGIFFMPNNTYACGSCSADKHPVKKEVSSKANKDDCCDRDSHSKSKNNDGCGGKCGHSKCACPSATNGFTISSEFILKNNSFDFSSEKQKYSNAETFISSGFYSLWLIPKIS</sequence>
<keyword evidence="2" id="KW-0732">Signal</keyword>
<dbReference type="RefSeq" id="WP_290285794.1">
    <property type="nucleotide sequence ID" value="NZ_JAUFQN010000019.1"/>
</dbReference>
<evidence type="ECO:0000313" key="4">
    <source>
        <dbReference type="Proteomes" id="UP001589576"/>
    </source>
</evidence>
<accession>A0ABV5GBJ3</accession>
<organism evidence="3 4">
    <name type="scientific">Flavobacterium paronense</name>
    <dbReference type="NCBI Taxonomy" id="1392775"/>
    <lineage>
        <taxon>Bacteria</taxon>
        <taxon>Pseudomonadati</taxon>
        <taxon>Bacteroidota</taxon>
        <taxon>Flavobacteriia</taxon>
        <taxon>Flavobacteriales</taxon>
        <taxon>Flavobacteriaceae</taxon>
        <taxon>Flavobacterium</taxon>
    </lineage>
</organism>
<evidence type="ECO:0000256" key="2">
    <source>
        <dbReference type="SAM" id="SignalP"/>
    </source>
</evidence>
<feature type="signal peptide" evidence="2">
    <location>
        <begin position="1"/>
        <end position="23"/>
    </location>
</feature>
<dbReference type="Proteomes" id="UP001589576">
    <property type="component" value="Unassembled WGS sequence"/>
</dbReference>
<proteinExistence type="predicted"/>
<feature type="region of interest" description="Disordered" evidence="1">
    <location>
        <begin position="30"/>
        <end position="65"/>
    </location>
</feature>
<keyword evidence="4" id="KW-1185">Reference proteome</keyword>
<comment type="caution">
    <text evidence="3">The sequence shown here is derived from an EMBL/GenBank/DDBJ whole genome shotgun (WGS) entry which is preliminary data.</text>
</comment>